<dbReference type="PROSITE" id="PS00198">
    <property type="entry name" value="4FE4S_FER_1"/>
    <property type="match status" value="1"/>
</dbReference>
<dbReference type="EC" id="1.1.1.-" evidence="5"/>
<dbReference type="Proteomes" id="UP000233534">
    <property type="component" value="Chromosome"/>
</dbReference>
<dbReference type="InterPro" id="IPR023210">
    <property type="entry name" value="NADP_OxRdtase_dom"/>
</dbReference>
<dbReference type="InterPro" id="IPR017896">
    <property type="entry name" value="4Fe4S_Fe-S-bd"/>
</dbReference>
<dbReference type="GO" id="GO:0046872">
    <property type="term" value="F:metal ion binding"/>
    <property type="evidence" value="ECO:0007669"/>
    <property type="project" value="UniProtKB-KW"/>
</dbReference>
<evidence type="ECO:0000259" key="4">
    <source>
        <dbReference type="PROSITE" id="PS51379"/>
    </source>
</evidence>
<evidence type="ECO:0000256" key="3">
    <source>
        <dbReference type="ARBA" id="ARBA00023014"/>
    </source>
</evidence>
<gene>
    <name evidence="5" type="primary">yhdN4</name>
    <name evidence="5" type="ORF">HVS_11775</name>
</gene>
<dbReference type="CDD" id="cd19100">
    <property type="entry name" value="AKR_unchar"/>
    <property type="match status" value="1"/>
</dbReference>
<evidence type="ECO:0000313" key="5">
    <source>
        <dbReference type="EMBL" id="AUG58242.1"/>
    </source>
</evidence>
<feature type="domain" description="4Fe-4S ferredoxin-type" evidence="4">
    <location>
        <begin position="282"/>
        <end position="310"/>
    </location>
</feature>
<dbReference type="EMBL" id="CP025197">
    <property type="protein sequence ID" value="AUG58242.1"/>
    <property type="molecule type" value="Genomic_DNA"/>
</dbReference>
<keyword evidence="6" id="KW-1185">Reference proteome</keyword>
<dbReference type="SUPFAM" id="SSF54862">
    <property type="entry name" value="4Fe-4S ferredoxins"/>
    <property type="match status" value="1"/>
</dbReference>
<keyword evidence="1" id="KW-0479">Metal-binding</keyword>
<evidence type="ECO:0000256" key="2">
    <source>
        <dbReference type="ARBA" id="ARBA00023004"/>
    </source>
</evidence>
<dbReference type="InterPro" id="IPR017900">
    <property type="entry name" value="4Fe4S_Fe_S_CS"/>
</dbReference>
<dbReference type="GO" id="GO:0051536">
    <property type="term" value="F:iron-sulfur cluster binding"/>
    <property type="evidence" value="ECO:0007669"/>
    <property type="project" value="UniProtKB-KW"/>
</dbReference>
<dbReference type="InterPro" id="IPR036812">
    <property type="entry name" value="NAD(P)_OxRdtase_dom_sf"/>
</dbReference>
<dbReference type="Gene3D" id="3.20.20.100">
    <property type="entry name" value="NADP-dependent oxidoreductase domain"/>
    <property type="match status" value="1"/>
</dbReference>
<keyword evidence="2" id="KW-0408">Iron</keyword>
<dbReference type="InterPro" id="IPR053135">
    <property type="entry name" value="AKR2_Oxidoreductase"/>
</dbReference>
<dbReference type="PRINTS" id="PR00069">
    <property type="entry name" value="ALDKETRDTASE"/>
</dbReference>
<dbReference type="AlphaFoldDB" id="A0A2K9E3D5"/>
<dbReference type="Pfam" id="PF12838">
    <property type="entry name" value="Fer4_7"/>
    <property type="match status" value="1"/>
</dbReference>
<protein>
    <submittedName>
        <fullName evidence="5">General stress protein 69</fullName>
        <ecNumber evidence="5">1.1.1.-</ecNumber>
    </submittedName>
</protein>
<dbReference type="InterPro" id="IPR020471">
    <property type="entry name" value="AKR"/>
</dbReference>
<dbReference type="PANTHER" id="PTHR43312">
    <property type="entry name" value="D-THREO-ALDOSE 1-DEHYDROGENASE"/>
    <property type="match status" value="1"/>
</dbReference>
<dbReference type="PANTHER" id="PTHR43312:SF1">
    <property type="entry name" value="NADP-DEPENDENT OXIDOREDUCTASE DOMAIN-CONTAINING PROTEIN"/>
    <property type="match status" value="1"/>
</dbReference>
<accession>A0A2K9E3D5</accession>
<dbReference type="SUPFAM" id="SSF51430">
    <property type="entry name" value="NAD(P)-linked oxidoreductase"/>
    <property type="match status" value="1"/>
</dbReference>
<sequence length="337" mass="37480">MSVSYFFLCFLCEKFLSGWCGFLQYVNLGNTGINVSRLCFGGLIIGPLQADLSPCQGAQIILKAIELGVNFIDTAELYGTYPHIREALKKTNKDIVIATKSYAYSKEGAMESVEKARREMDIDVIDIFLLHEQESRLTLKGHRDALEYYLSMKEKGIIKAVGVSTHNVEVVEACCDMPEIEVIHPIVNKTGIGIGDGTIDEMLKAVEKAFNMGKGIYSMKPLGGGNLIGSYEEALKFVLDLPYIHSIALGMQSVDEVIMNICMFKNEKVPGHIKESLQKKQRHLHIDWWCTGCGKCVRRCKQGALYIDDGKAKVCEEKCVLCSYCASVCPEFAIKVC</sequence>
<evidence type="ECO:0000313" key="6">
    <source>
        <dbReference type="Proteomes" id="UP000233534"/>
    </source>
</evidence>
<organism evidence="5 6">
    <name type="scientific">Acetivibrio saccincola</name>
    <dbReference type="NCBI Taxonomy" id="1677857"/>
    <lineage>
        <taxon>Bacteria</taxon>
        <taxon>Bacillati</taxon>
        <taxon>Bacillota</taxon>
        <taxon>Clostridia</taxon>
        <taxon>Eubacteriales</taxon>
        <taxon>Oscillospiraceae</taxon>
        <taxon>Acetivibrio</taxon>
    </lineage>
</organism>
<dbReference type="Pfam" id="PF00248">
    <property type="entry name" value="Aldo_ket_red"/>
    <property type="match status" value="1"/>
</dbReference>
<keyword evidence="5" id="KW-0560">Oxidoreductase</keyword>
<reference evidence="5 6" key="1">
    <citation type="submission" date="2017-12" db="EMBL/GenBank/DDBJ databases">
        <title>Complete genome sequence of Herbivorax saccincola GGR1, a novel Cellulosome-producing hydrolytic bacterium in a thermophilic biogas plant, established by Illumina and Nanopore MinION sequencing.</title>
        <authorList>
            <person name="Pechtl A."/>
            <person name="Ruckert C."/>
            <person name="Koeck D.E."/>
            <person name="Maus I."/>
            <person name="Winkler A."/>
            <person name="Kalinowski J."/>
            <person name="Puhler A."/>
            <person name="Schwarz W.W."/>
            <person name="Zverlov V.V."/>
            <person name="Schluter A."/>
            <person name="Liebl W."/>
        </authorList>
    </citation>
    <scope>NUCLEOTIDE SEQUENCE [LARGE SCALE GENOMIC DNA]</scope>
    <source>
        <strain evidence="6">SR1</strain>
    </source>
</reference>
<dbReference type="KEGG" id="hsc:HVS_11775"/>
<proteinExistence type="predicted"/>
<feature type="domain" description="4Fe-4S ferredoxin-type" evidence="4">
    <location>
        <begin position="311"/>
        <end position="337"/>
    </location>
</feature>
<dbReference type="PROSITE" id="PS51379">
    <property type="entry name" value="4FE4S_FER_2"/>
    <property type="match status" value="2"/>
</dbReference>
<evidence type="ECO:0000256" key="1">
    <source>
        <dbReference type="ARBA" id="ARBA00022723"/>
    </source>
</evidence>
<dbReference type="Gene3D" id="3.30.70.20">
    <property type="match status" value="1"/>
</dbReference>
<name>A0A2K9E3D5_9FIRM</name>
<keyword evidence="3" id="KW-0411">Iron-sulfur</keyword>
<dbReference type="GO" id="GO:0016491">
    <property type="term" value="F:oxidoreductase activity"/>
    <property type="evidence" value="ECO:0007669"/>
    <property type="project" value="UniProtKB-KW"/>
</dbReference>